<evidence type="ECO:0000259" key="4">
    <source>
        <dbReference type="PROSITE" id="PS50102"/>
    </source>
</evidence>
<sequence length="274" mass="30724">MGLSSSSLSGSSGYQSSSVTSSKNENHLLVDERKVVFVGRLEEDATKQALGSKFAKFGRVSRVRIHSHDNGTRYGFVTYERARDAWAAVKAASTFARYDVRFGAHCAFFRQSDAEPEKAYQQKIEELKAAKTHYGRLENMLYLPLADGHEIPVLALGTALVDTRLLPHITGTAIDMGYRAVDTAYIYGNEKEIEQGIKAKIDDGTVKHEDLFITSKLWSTYHRTDLVEETCNASLKNLDLSYFDLYLIHNPISFKEGSDSHPKDSIDLISLERF</sequence>
<dbReference type="GO" id="GO:0016491">
    <property type="term" value="F:oxidoreductase activity"/>
    <property type="evidence" value="ECO:0007669"/>
    <property type="project" value="InterPro"/>
</dbReference>
<dbReference type="InterPro" id="IPR036812">
    <property type="entry name" value="NAD(P)_OxRdtase_dom_sf"/>
</dbReference>
<accession>A0AAD8DQC8</accession>
<dbReference type="InterPro" id="IPR020471">
    <property type="entry name" value="AKR"/>
</dbReference>
<dbReference type="Proteomes" id="UP001231518">
    <property type="component" value="Chromosome 24"/>
</dbReference>
<evidence type="ECO:0000256" key="3">
    <source>
        <dbReference type="SAM" id="MobiDB-lite"/>
    </source>
</evidence>
<dbReference type="SUPFAM" id="SSF54928">
    <property type="entry name" value="RNA-binding domain, RBD"/>
    <property type="match status" value="1"/>
</dbReference>
<dbReference type="EMBL" id="JARGEI010000018">
    <property type="protein sequence ID" value="KAJ8715727.1"/>
    <property type="molecule type" value="Genomic_DNA"/>
</dbReference>
<proteinExistence type="predicted"/>
<dbReference type="Pfam" id="PF00076">
    <property type="entry name" value="RRM_1"/>
    <property type="match status" value="1"/>
</dbReference>
<dbReference type="InterPro" id="IPR023210">
    <property type="entry name" value="NADP_OxRdtase_dom"/>
</dbReference>
<dbReference type="PROSITE" id="PS50102">
    <property type="entry name" value="RRM"/>
    <property type="match status" value="1"/>
</dbReference>
<dbReference type="InterPro" id="IPR012677">
    <property type="entry name" value="Nucleotide-bd_a/b_plait_sf"/>
</dbReference>
<evidence type="ECO:0000256" key="2">
    <source>
        <dbReference type="PROSITE-ProRule" id="PRU00176"/>
    </source>
</evidence>
<dbReference type="SMART" id="SM00360">
    <property type="entry name" value="RRM"/>
    <property type="match status" value="1"/>
</dbReference>
<comment type="caution">
    <text evidence="5">The sequence shown here is derived from an EMBL/GenBank/DDBJ whole genome shotgun (WGS) entry which is preliminary data.</text>
</comment>
<dbReference type="InterPro" id="IPR035979">
    <property type="entry name" value="RBD_domain_sf"/>
</dbReference>
<keyword evidence="6" id="KW-1185">Reference proteome</keyword>
<feature type="domain" description="RRM" evidence="4">
    <location>
        <begin position="34"/>
        <end position="105"/>
    </location>
</feature>
<name>A0AAD8DQC8_MYTSE</name>
<feature type="region of interest" description="Disordered" evidence="3">
    <location>
        <begin position="1"/>
        <end position="20"/>
    </location>
</feature>
<dbReference type="PANTHER" id="PTHR11732">
    <property type="entry name" value="ALDO/KETO REDUCTASE"/>
    <property type="match status" value="1"/>
</dbReference>
<reference evidence="5" key="1">
    <citation type="submission" date="2023-03" db="EMBL/GenBank/DDBJ databases">
        <title>Chromosome-level genomes of two armyworms, Mythimna separata and Mythimna loreyi, provide insights into the biosynthesis and reception of sex pheromones.</title>
        <authorList>
            <person name="Zhao H."/>
        </authorList>
    </citation>
    <scope>NUCLEOTIDE SEQUENCE</scope>
    <source>
        <strain evidence="5">BeijingLab</strain>
        <tissue evidence="5">Pupa</tissue>
    </source>
</reference>
<dbReference type="InterPro" id="IPR000504">
    <property type="entry name" value="RRM_dom"/>
</dbReference>
<dbReference type="GO" id="GO:0003723">
    <property type="term" value="F:RNA binding"/>
    <property type="evidence" value="ECO:0007669"/>
    <property type="project" value="UniProtKB-UniRule"/>
</dbReference>
<gene>
    <name evidence="5" type="ORF">PYW07_010209</name>
</gene>
<organism evidence="5 6">
    <name type="scientific">Mythimna separata</name>
    <name type="common">Oriental armyworm</name>
    <name type="synonym">Pseudaletia separata</name>
    <dbReference type="NCBI Taxonomy" id="271217"/>
    <lineage>
        <taxon>Eukaryota</taxon>
        <taxon>Metazoa</taxon>
        <taxon>Ecdysozoa</taxon>
        <taxon>Arthropoda</taxon>
        <taxon>Hexapoda</taxon>
        <taxon>Insecta</taxon>
        <taxon>Pterygota</taxon>
        <taxon>Neoptera</taxon>
        <taxon>Endopterygota</taxon>
        <taxon>Lepidoptera</taxon>
        <taxon>Glossata</taxon>
        <taxon>Ditrysia</taxon>
        <taxon>Noctuoidea</taxon>
        <taxon>Noctuidae</taxon>
        <taxon>Noctuinae</taxon>
        <taxon>Hadenini</taxon>
        <taxon>Mythimna</taxon>
    </lineage>
</organism>
<dbReference type="Pfam" id="PF00248">
    <property type="entry name" value="Aldo_ket_red"/>
    <property type="match status" value="1"/>
</dbReference>
<keyword evidence="1 2" id="KW-0694">RNA-binding</keyword>
<evidence type="ECO:0000256" key="1">
    <source>
        <dbReference type="ARBA" id="ARBA00022884"/>
    </source>
</evidence>
<protein>
    <recommendedName>
        <fullName evidence="4">RRM domain-containing protein</fullName>
    </recommendedName>
</protein>
<dbReference type="Gene3D" id="3.20.20.100">
    <property type="entry name" value="NADP-dependent oxidoreductase domain"/>
    <property type="match status" value="1"/>
</dbReference>
<evidence type="ECO:0000313" key="6">
    <source>
        <dbReference type="Proteomes" id="UP001231518"/>
    </source>
</evidence>
<dbReference type="PRINTS" id="PR00069">
    <property type="entry name" value="ALDKETRDTASE"/>
</dbReference>
<evidence type="ECO:0000313" key="5">
    <source>
        <dbReference type="EMBL" id="KAJ8715727.1"/>
    </source>
</evidence>
<dbReference type="SUPFAM" id="SSF51430">
    <property type="entry name" value="NAD(P)-linked oxidoreductase"/>
    <property type="match status" value="1"/>
</dbReference>
<dbReference type="AlphaFoldDB" id="A0AAD8DQC8"/>
<dbReference type="Gene3D" id="3.30.70.330">
    <property type="match status" value="1"/>
</dbReference>